<comment type="function">
    <text evidence="6 7">Catalyzes the reversible reaction in which hydroxymethyl group from 5,10-methylenetetrahydrofolate is transferred onto alpha-ketoisovalerate to form ketopantoate.</text>
</comment>
<dbReference type="UniPathway" id="UPA00028">
    <property type="reaction ID" value="UER00003"/>
</dbReference>
<feature type="binding site" evidence="7 10">
    <location>
        <position position="48"/>
    </location>
    <ligand>
        <name>Mg(2+)</name>
        <dbReference type="ChEBI" id="CHEBI:18420"/>
    </ligand>
</feature>
<evidence type="ECO:0000313" key="11">
    <source>
        <dbReference type="EMBL" id="ATX80211.1"/>
    </source>
</evidence>
<keyword evidence="12" id="KW-1185">Reference proteome</keyword>
<dbReference type="SUPFAM" id="SSF51621">
    <property type="entry name" value="Phosphoenolpyruvate/pyruvate domain"/>
    <property type="match status" value="1"/>
</dbReference>
<dbReference type="Pfam" id="PF02548">
    <property type="entry name" value="Pantoate_transf"/>
    <property type="match status" value="1"/>
</dbReference>
<comment type="catalytic activity">
    <reaction evidence="7">
        <text>(6R)-5,10-methylene-5,6,7,8-tetrahydrofolate + 3-methyl-2-oxobutanoate + H2O = 2-dehydropantoate + (6S)-5,6,7,8-tetrahydrofolate</text>
        <dbReference type="Rhea" id="RHEA:11824"/>
        <dbReference type="ChEBI" id="CHEBI:11561"/>
        <dbReference type="ChEBI" id="CHEBI:11851"/>
        <dbReference type="ChEBI" id="CHEBI:15377"/>
        <dbReference type="ChEBI" id="CHEBI:15636"/>
        <dbReference type="ChEBI" id="CHEBI:57453"/>
        <dbReference type="EC" id="2.1.2.11"/>
    </reaction>
</comment>
<keyword evidence="7" id="KW-0963">Cytoplasm</keyword>
<comment type="subcellular location">
    <subcellularLocation>
        <location evidence="7">Cytoplasm</location>
    </subcellularLocation>
</comment>
<gene>
    <name evidence="7" type="primary">panB</name>
    <name evidence="11" type="ORF">Ga0123461_1798</name>
</gene>
<dbReference type="HAMAP" id="MF_00156">
    <property type="entry name" value="PanB"/>
    <property type="match status" value="1"/>
</dbReference>
<evidence type="ECO:0000256" key="3">
    <source>
        <dbReference type="ARBA" id="ARBA00011424"/>
    </source>
</evidence>
<keyword evidence="4 7" id="KW-0566">Pantothenate biosynthesis</keyword>
<keyword evidence="7 10" id="KW-0460">Magnesium</keyword>
<dbReference type="GO" id="GO:0000287">
    <property type="term" value="F:magnesium ion binding"/>
    <property type="evidence" value="ECO:0007669"/>
    <property type="project" value="TreeGrafter"/>
</dbReference>
<feature type="binding site" evidence="7 10">
    <location>
        <position position="119"/>
    </location>
    <ligand>
        <name>Mg(2+)</name>
        <dbReference type="ChEBI" id="CHEBI:18420"/>
    </ligand>
</feature>
<feature type="binding site" evidence="7 9">
    <location>
        <position position="117"/>
    </location>
    <ligand>
        <name>3-methyl-2-oxobutanoate</name>
        <dbReference type="ChEBI" id="CHEBI:11851"/>
    </ligand>
</feature>
<feature type="binding site" evidence="7 9">
    <location>
        <begin position="48"/>
        <end position="49"/>
    </location>
    <ligand>
        <name>3-methyl-2-oxobutanoate</name>
        <dbReference type="ChEBI" id="CHEBI:11851"/>
    </ligand>
</feature>
<evidence type="ECO:0000256" key="4">
    <source>
        <dbReference type="ARBA" id="ARBA00022655"/>
    </source>
</evidence>
<evidence type="ECO:0000313" key="12">
    <source>
        <dbReference type="Proteomes" id="UP000231701"/>
    </source>
</evidence>
<dbReference type="InterPro" id="IPR040442">
    <property type="entry name" value="Pyrv_kinase-like_dom_sf"/>
</dbReference>
<name>A0A2K8L2Z2_MARES</name>
<dbReference type="GO" id="GO:0032259">
    <property type="term" value="P:methylation"/>
    <property type="evidence" value="ECO:0007669"/>
    <property type="project" value="UniProtKB-KW"/>
</dbReference>
<dbReference type="AlphaFoldDB" id="A0A2K8L2Z2"/>
<dbReference type="GO" id="GO:0005737">
    <property type="term" value="C:cytoplasm"/>
    <property type="evidence" value="ECO:0007669"/>
    <property type="project" value="UniProtKB-SubCell"/>
</dbReference>
<dbReference type="Gene3D" id="3.20.20.60">
    <property type="entry name" value="Phosphoenolpyruvate-binding domains"/>
    <property type="match status" value="1"/>
</dbReference>
<feature type="binding site" evidence="7 10">
    <location>
        <position position="87"/>
    </location>
    <ligand>
        <name>Mg(2+)</name>
        <dbReference type="ChEBI" id="CHEBI:18420"/>
    </ligand>
</feature>
<comment type="cofactor">
    <cofactor evidence="7 10">
        <name>Mg(2+)</name>
        <dbReference type="ChEBI" id="CHEBI:18420"/>
    </cofactor>
    <text evidence="7 10">Binds 1 Mg(2+) ion per subunit.</text>
</comment>
<feature type="active site" description="Proton acceptor" evidence="7 8">
    <location>
        <position position="186"/>
    </location>
</feature>
<dbReference type="PIRSF" id="PIRSF000388">
    <property type="entry name" value="Pantoate_hydroxy_MeTrfase"/>
    <property type="match status" value="1"/>
</dbReference>
<evidence type="ECO:0000256" key="1">
    <source>
        <dbReference type="ARBA" id="ARBA00005033"/>
    </source>
</evidence>
<dbReference type="CDD" id="cd06557">
    <property type="entry name" value="KPHMT-like"/>
    <property type="match status" value="1"/>
</dbReference>
<organism evidence="11 12">
    <name type="scientific">Mariprofundus aestuarium</name>
    <dbReference type="NCBI Taxonomy" id="1921086"/>
    <lineage>
        <taxon>Bacteria</taxon>
        <taxon>Pseudomonadati</taxon>
        <taxon>Pseudomonadota</taxon>
        <taxon>Candidatius Mariprofundia</taxon>
        <taxon>Mariprofundales</taxon>
        <taxon>Mariprofundaceae</taxon>
        <taxon>Mariprofundus</taxon>
    </lineage>
</organism>
<accession>A0A2K8L2Z2</accession>
<keyword evidence="11" id="KW-0489">Methyltransferase</keyword>
<dbReference type="Proteomes" id="UP000231701">
    <property type="component" value="Chromosome"/>
</dbReference>
<proteinExistence type="inferred from homology"/>
<comment type="similarity">
    <text evidence="2 7">Belongs to the PanB family.</text>
</comment>
<dbReference type="NCBIfam" id="NF001452">
    <property type="entry name" value="PRK00311.1"/>
    <property type="match status" value="1"/>
</dbReference>
<evidence type="ECO:0000256" key="9">
    <source>
        <dbReference type="PIRSR" id="PIRSR000388-2"/>
    </source>
</evidence>
<dbReference type="InterPro" id="IPR015813">
    <property type="entry name" value="Pyrv/PenolPyrv_kinase-like_dom"/>
</dbReference>
<evidence type="ECO:0000256" key="6">
    <source>
        <dbReference type="ARBA" id="ARBA00056497"/>
    </source>
</evidence>
<dbReference type="GO" id="GO:0008168">
    <property type="term" value="F:methyltransferase activity"/>
    <property type="evidence" value="ECO:0007669"/>
    <property type="project" value="UniProtKB-KW"/>
</dbReference>
<dbReference type="KEGG" id="maes:Ga0123461_1798"/>
<evidence type="ECO:0000256" key="10">
    <source>
        <dbReference type="PIRSR" id="PIRSR000388-3"/>
    </source>
</evidence>
<dbReference type="EMBL" id="CP018799">
    <property type="protein sequence ID" value="ATX80211.1"/>
    <property type="molecule type" value="Genomic_DNA"/>
</dbReference>
<keyword evidence="7 10" id="KW-0479">Metal-binding</keyword>
<evidence type="ECO:0000256" key="7">
    <source>
        <dbReference type="HAMAP-Rule" id="MF_00156"/>
    </source>
</evidence>
<evidence type="ECO:0000256" key="5">
    <source>
        <dbReference type="ARBA" id="ARBA00022679"/>
    </source>
</evidence>
<protein>
    <recommendedName>
        <fullName evidence="7">3-methyl-2-oxobutanoate hydroxymethyltransferase</fullName>
        <ecNumber evidence="7">2.1.2.11</ecNumber>
    </recommendedName>
    <alternativeName>
        <fullName evidence="7">Ketopantoate hydroxymethyltransferase</fullName>
        <shortName evidence="7">KPHMT</shortName>
    </alternativeName>
</protein>
<dbReference type="PANTHER" id="PTHR20881:SF0">
    <property type="entry name" value="3-METHYL-2-OXOBUTANOATE HYDROXYMETHYLTRANSFERASE"/>
    <property type="match status" value="1"/>
</dbReference>
<evidence type="ECO:0000256" key="2">
    <source>
        <dbReference type="ARBA" id="ARBA00008676"/>
    </source>
</evidence>
<dbReference type="GO" id="GO:0015940">
    <property type="term" value="P:pantothenate biosynthetic process"/>
    <property type="evidence" value="ECO:0007669"/>
    <property type="project" value="UniProtKB-UniRule"/>
</dbReference>
<keyword evidence="5 7" id="KW-0808">Transferase</keyword>
<dbReference type="FunFam" id="3.20.20.60:FF:000003">
    <property type="entry name" value="3-methyl-2-oxobutanoate hydroxymethyltransferase"/>
    <property type="match status" value="1"/>
</dbReference>
<comment type="subunit">
    <text evidence="3 7">Homodecamer; pentamer of dimers.</text>
</comment>
<reference evidence="11 12" key="1">
    <citation type="submission" date="2016-12" db="EMBL/GenBank/DDBJ databases">
        <title>Isolation and genomic insights into novel planktonic Zetaproteobacteria from stratified waters of the Chesapeake Bay.</title>
        <authorList>
            <person name="McAllister S.M."/>
            <person name="Kato S."/>
            <person name="Chan C.S."/>
            <person name="Chiu B.K."/>
            <person name="Field E.K."/>
        </authorList>
    </citation>
    <scope>NUCLEOTIDE SEQUENCE [LARGE SCALE GENOMIC DNA]</scope>
    <source>
        <strain evidence="11 12">CP-5</strain>
    </source>
</reference>
<dbReference type="PANTHER" id="PTHR20881">
    <property type="entry name" value="3-METHYL-2-OXOBUTANOATE HYDROXYMETHYLTRANSFERASE"/>
    <property type="match status" value="1"/>
</dbReference>
<dbReference type="EC" id="2.1.2.11" evidence="7"/>
<dbReference type="InterPro" id="IPR003700">
    <property type="entry name" value="Pantoate_hydroxy_MeTrfase"/>
</dbReference>
<dbReference type="OrthoDB" id="5291504at2"/>
<dbReference type="NCBIfam" id="TIGR00222">
    <property type="entry name" value="panB"/>
    <property type="match status" value="1"/>
</dbReference>
<evidence type="ECO:0000256" key="8">
    <source>
        <dbReference type="PIRSR" id="PIRSR000388-1"/>
    </source>
</evidence>
<dbReference type="RefSeq" id="WP_100278011.1">
    <property type="nucleotide sequence ID" value="NZ_CP018799.1"/>
</dbReference>
<feature type="binding site" evidence="7 9">
    <location>
        <position position="87"/>
    </location>
    <ligand>
        <name>3-methyl-2-oxobutanoate</name>
        <dbReference type="ChEBI" id="CHEBI:11851"/>
    </ligand>
</feature>
<dbReference type="GO" id="GO:0003864">
    <property type="term" value="F:3-methyl-2-oxobutanoate hydroxymethyltransferase activity"/>
    <property type="evidence" value="ECO:0007669"/>
    <property type="project" value="UniProtKB-UniRule"/>
</dbReference>
<sequence length="262" mass="27484">MTNNKPVTAATLLRAKQRDEKTVWLTASDATSAAIAERAGCDVLLVGDSLGMVSLGFDSTLPVTLDQMIHHTAAVVRGRKHAWVVCDLPFGSYQKSAEQAFDSSVSVLQQSGCDAVKIEGGEHMAATIRFLAERGIAVVAHIGLTPQSVKKFGSYGKRGKSEGEQVQLLADAKAVTDAGAVALVLENIPAELATAITSQVDIPTVGIGAGSDCDAQVLVFNDLVGISESNPPFAPAYANVREVMSEAISRWASDVKSGSFPK</sequence>
<comment type="pathway">
    <text evidence="1 7">Cofactor biosynthesis; (R)-pantothenate biosynthesis; (R)-pantoate from 3-methyl-2-oxobutanoate: step 1/2.</text>
</comment>